<dbReference type="InterPro" id="IPR003594">
    <property type="entry name" value="HATPase_dom"/>
</dbReference>
<evidence type="ECO:0000256" key="3">
    <source>
        <dbReference type="ARBA" id="ARBA00022679"/>
    </source>
</evidence>
<dbReference type="SUPFAM" id="SSF55874">
    <property type="entry name" value="ATPase domain of HSP90 chaperone/DNA topoisomerase II/histidine kinase"/>
    <property type="match status" value="1"/>
</dbReference>
<dbReference type="GO" id="GO:0000160">
    <property type="term" value="P:phosphorelay signal transduction system"/>
    <property type="evidence" value="ECO:0007669"/>
    <property type="project" value="UniProtKB-KW"/>
</dbReference>
<evidence type="ECO:0000313" key="9">
    <source>
        <dbReference type="Proteomes" id="UP000262583"/>
    </source>
</evidence>
<keyword evidence="3" id="KW-0808">Transferase</keyword>
<evidence type="ECO:0000256" key="6">
    <source>
        <dbReference type="SAM" id="MobiDB-lite"/>
    </source>
</evidence>
<dbReference type="InterPro" id="IPR013656">
    <property type="entry name" value="PAS_4"/>
</dbReference>
<dbReference type="Gene3D" id="3.30.450.20">
    <property type="entry name" value="PAS domain"/>
    <property type="match status" value="1"/>
</dbReference>
<keyword evidence="4 8" id="KW-0418">Kinase</keyword>
<evidence type="ECO:0000256" key="4">
    <source>
        <dbReference type="ARBA" id="ARBA00022777"/>
    </source>
</evidence>
<dbReference type="KEGG" id="schv:BRCON_1886"/>
<dbReference type="SMART" id="SM00387">
    <property type="entry name" value="HATPase_c"/>
    <property type="match status" value="1"/>
</dbReference>
<comment type="catalytic activity">
    <reaction evidence="1">
        <text>ATP + protein L-histidine = ADP + protein N-phospho-L-histidine.</text>
        <dbReference type="EC" id="2.7.13.3"/>
    </reaction>
</comment>
<dbReference type="InterPro" id="IPR035965">
    <property type="entry name" value="PAS-like_dom_sf"/>
</dbReference>
<dbReference type="InterPro" id="IPR004358">
    <property type="entry name" value="Sig_transdc_His_kin-like_C"/>
</dbReference>
<dbReference type="Gene3D" id="3.30.565.10">
    <property type="entry name" value="Histidine kinase-like ATPase, C-terminal domain"/>
    <property type="match status" value="1"/>
</dbReference>
<dbReference type="Pfam" id="PF02518">
    <property type="entry name" value="HATPase_c"/>
    <property type="match status" value="1"/>
</dbReference>
<dbReference type="PANTHER" id="PTHR43711">
    <property type="entry name" value="TWO-COMPONENT HISTIDINE KINASE"/>
    <property type="match status" value="1"/>
</dbReference>
<evidence type="ECO:0000259" key="7">
    <source>
        <dbReference type="PROSITE" id="PS50109"/>
    </source>
</evidence>
<dbReference type="PRINTS" id="PR00344">
    <property type="entry name" value="BCTRLSENSOR"/>
</dbReference>
<reference evidence="8 9" key="1">
    <citation type="submission" date="2018-05" db="EMBL/GenBank/DDBJ databases">
        <title>A metagenomic window into the 2 km-deep terrestrial subsurface aquifer revealed taxonomically and functionally diverse microbial community comprising novel uncultured bacterial lineages.</title>
        <authorList>
            <person name="Kadnikov V.V."/>
            <person name="Mardanov A.V."/>
            <person name="Beletsky A.V."/>
            <person name="Banks D."/>
            <person name="Pimenov N.V."/>
            <person name="Frank Y.A."/>
            <person name="Karnachuk O.V."/>
            <person name="Ravin N.V."/>
        </authorList>
    </citation>
    <scope>NUCLEOTIDE SEQUENCE [LARGE SCALE GENOMIC DNA]</scope>
    <source>
        <strain evidence="8">BY</strain>
    </source>
</reference>
<feature type="compositionally biased region" description="Basic and acidic residues" evidence="6">
    <location>
        <begin position="1"/>
        <end position="12"/>
    </location>
</feature>
<feature type="domain" description="Histidine kinase" evidence="7">
    <location>
        <begin position="163"/>
        <end position="385"/>
    </location>
</feature>
<dbReference type="AlphaFoldDB" id="A0A2Z4Y8A0"/>
<sequence>MSESNAGKESDKAPSVASGHPRPQVSQPASPLAPILGQYPWMRTLLDSVPSVLAVLDNTRRIVYVNQSLQKVARRDCEEEVCGLRLGEVLDCRHAQDPPDGCGSTPACTTCGAVRTITAALQGKSATANARIVRRDGRVFEFQAHSIPFKDGGTPYVILSLSDITHENRRATLEYLFGDDVLNLAIRIHGFAQFLTEVSPDRLAELKERISNLTGLLVEKIGSYQTLRAAEEGTLTVHPVSLESRGLLEQLVERFRDSDIARDKVLLIRPEAQNVVFSSDRTLLMQALRALTENALEASATGETVTLSCGPTSHGVVFEVHNPSAMSYEAQLQIFVRGFSTKGRGRGLGTYAARLFVESYLGGRVGFVSNAEAGTTFRIELPLHLAGSDGAVSE</sequence>
<dbReference type="EMBL" id="CP030759">
    <property type="protein sequence ID" value="AXA36663.1"/>
    <property type="molecule type" value="Genomic_DNA"/>
</dbReference>
<dbReference type="InterPro" id="IPR005467">
    <property type="entry name" value="His_kinase_dom"/>
</dbReference>
<organism evidence="8 9">
    <name type="scientific">Sumerlaea chitinivorans</name>
    <dbReference type="NCBI Taxonomy" id="2250252"/>
    <lineage>
        <taxon>Bacteria</taxon>
        <taxon>Candidatus Sumerlaeota</taxon>
        <taxon>Candidatus Sumerlaeia</taxon>
        <taxon>Candidatus Sumerlaeales</taxon>
        <taxon>Candidatus Sumerlaeaceae</taxon>
        <taxon>Candidatus Sumerlaea</taxon>
    </lineage>
</organism>
<dbReference type="CDD" id="cd00130">
    <property type="entry name" value="PAS"/>
    <property type="match status" value="1"/>
</dbReference>
<name>A0A2Z4Y8A0_SUMC1</name>
<dbReference type="InterPro" id="IPR000014">
    <property type="entry name" value="PAS"/>
</dbReference>
<dbReference type="Proteomes" id="UP000262583">
    <property type="component" value="Chromosome"/>
</dbReference>
<dbReference type="PROSITE" id="PS50109">
    <property type="entry name" value="HIS_KIN"/>
    <property type="match status" value="1"/>
</dbReference>
<dbReference type="InterPro" id="IPR036890">
    <property type="entry name" value="HATPase_C_sf"/>
</dbReference>
<dbReference type="EC" id="2.7.13.3" evidence="2"/>
<dbReference type="PANTHER" id="PTHR43711:SF1">
    <property type="entry name" value="HISTIDINE KINASE 1"/>
    <property type="match status" value="1"/>
</dbReference>
<accession>A0A2Z4Y8A0</accession>
<proteinExistence type="predicted"/>
<evidence type="ECO:0000313" key="8">
    <source>
        <dbReference type="EMBL" id="AXA36663.1"/>
    </source>
</evidence>
<evidence type="ECO:0000256" key="5">
    <source>
        <dbReference type="ARBA" id="ARBA00023012"/>
    </source>
</evidence>
<dbReference type="InterPro" id="IPR050736">
    <property type="entry name" value="Sensor_HK_Regulatory"/>
</dbReference>
<keyword evidence="5" id="KW-0902">Two-component regulatory system</keyword>
<evidence type="ECO:0000256" key="2">
    <source>
        <dbReference type="ARBA" id="ARBA00012438"/>
    </source>
</evidence>
<evidence type="ECO:0000256" key="1">
    <source>
        <dbReference type="ARBA" id="ARBA00000085"/>
    </source>
</evidence>
<dbReference type="SUPFAM" id="SSF55785">
    <property type="entry name" value="PYP-like sensor domain (PAS domain)"/>
    <property type="match status" value="1"/>
</dbReference>
<dbReference type="GO" id="GO:0004673">
    <property type="term" value="F:protein histidine kinase activity"/>
    <property type="evidence" value="ECO:0007669"/>
    <property type="project" value="UniProtKB-EC"/>
</dbReference>
<protein>
    <recommendedName>
        <fullName evidence="2">histidine kinase</fullName>
        <ecNumber evidence="2">2.7.13.3</ecNumber>
    </recommendedName>
</protein>
<feature type="region of interest" description="Disordered" evidence="6">
    <location>
        <begin position="1"/>
        <end position="31"/>
    </location>
</feature>
<gene>
    <name evidence="8" type="ORF">BRCON_1886</name>
</gene>
<dbReference type="Pfam" id="PF08448">
    <property type="entry name" value="PAS_4"/>
    <property type="match status" value="1"/>
</dbReference>